<accession>A0AAU9XYG5</accession>
<evidence type="ECO:0000256" key="4">
    <source>
        <dbReference type="ARBA" id="ARBA00022840"/>
    </source>
</evidence>
<dbReference type="InterPro" id="IPR007111">
    <property type="entry name" value="NACHT_NTPase"/>
</dbReference>
<organism evidence="7 8">
    <name type="scientific">Pocillopora meandrina</name>
    <dbReference type="NCBI Taxonomy" id="46732"/>
    <lineage>
        <taxon>Eukaryota</taxon>
        <taxon>Metazoa</taxon>
        <taxon>Cnidaria</taxon>
        <taxon>Anthozoa</taxon>
        <taxon>Hexacorallia</taxon>
        <taxon>Scleractinia</taxon>
        <taxon>Astrocoeniina</taxon>
        <taxon>Pocilloporidae</taxon>
        <taxon>Pocillopora</taxon>
    </lineage>
</organism>
<feature type="domain" description="NACHT" evidence="6">
    <location>
        <begin position="365"/>
        <end position="504"/>
    </location>
</feature>
<dbReference type="Pfam" id="PF05729">
    <property type="entry name" value="NACHT"/>
    <property type="match status" value="1"/>
</dbReference>
<keyword evidence="4" id="KW-0067">ATP-binding</keyword>
<feature type="non-terminal residue" evidence="7">
    <location>
        <position position="1273"/>
    </location>
</feature>
<keyword evidence="2" id="KW-0677">Repeat</keyword>
<dbReference type="InterPro" id="IPR001611">
    <property type="entry name" value="Leu-rich_rpt"/>
</dbReference>
<keyword evidence="1" id="KW-0433">Leucine-rich repeat</keyword>
<dbReference type="AlphaFoldDB" id="A0AAU9XYG5"/>
<dbReference type="Proteomes" id="UP001159428">
    <property type="component" value="Unassembled WGS sequence"/>
</dbReference>
<reference evidence="7 8" key="1">
    <citation type="submission" date="2022-05" db="EMBL/GenBank/DDBJ databases">
        <authorList>
            <consortium name="Genoscope - CEA"/>
            <person name="William W."/>
        </authorList>
    </citation>
    <scope>NUCLEOTIDE SEQUENCE [LARGE SCALE GENOMIC DNA]</scope>
</reference>
<dbReference type="SMART" id="SM00368">
    <property type="entry name" value="LRR_RI"/>
    <property type="match status" value="13"/>
</dbReference>
<evidence type="ECO:0000313" key="7">
    <source>
        <dbReference type="EMBL" id="CAH3159697.1"/>
    </source>
</evidence>
<evidence type="ECO:0000256" key="3">
    <source>
        <dbReference type="ARBA" id="ARBA00022741"/>
    </source>
</evidence>
<evidence type="ECO:0000313" key="8">
    <source>
        <dbReference type="Proteomes" id="UP001159428"/>
    </source>
</evidence>
<keyword evidence="5" id="KW-0812">Transmembrane</keyword>
<dbReference type="Gene3D" id="3.80.10.10">
    <property type="entry name" value="Ribonuclease Inhibitor"/>
    <property type="match status" value="3"/>
</dbReference>
<protein>
    <recommendedName>
        <fullName evidence="6">NACHT domain-containing protein</fullName>
    </recommendedName>
</protein>
<name>A0AAU9XYG5_9CNID</name>
<sequence>MESLRNALIPKTLSILSLVAVTVWSVIGVCLISVVAFIEGSESNSRFRCSIPNTTPNEKADKADFIEERCLGEYEQKYIKLPLSGFVAINFIVIAIIPFAYSLCVKSRIHELETRNADAAAPEQHGSQTKKRLFISYCSHLALKLALAIFFIVLQTEVAYSGNFPSTFLCNLTKGGANSSALSTSDFPQTSSDVYKCYSSLARKRTFWSYLLTAVDGLFAFVTLIEIVWICSRAKNGSHFMEDCHFYDDHLRSNRDPICVPSSEISQQVRNTLQADLKSLKDDVIVGTKQLRDLKQPIRPNPGEGPSPRDLEIDQIFVNLVIHEGRAKYDFLEGRCKQPKVFPIPRVDQHDGEICVENIIDGRHKNILVVGCPGIGKTILSTKLLRVAAFDTLKDGNFDVAFLIKFKRFNSVKNLNLRELFTGSETVKNLNDDVWKYIIQNPSKVLLIFDGVDEFSAKEDICQDDSGYKDIEEEKMPLQCLYYKIASRKLLPGATVITTSRPTAVSCVRQLNFDKIVEILGFSSEEVANYVKKFTEGSNDPVSRETIWQHLRTNINLFTFCYIPVHCFIICSCLSQLHSNGCNLPTKLTKIYSLALKIFFFRHNDEYRGSKDSNDQFIFTRYCELPSQVQSVFSKLGKIALLGLEEGRLTFTAKEVEGVKDCGLLHRLPDLNSPTPLDAGEAQFCFLHLTIQEFLAAKHVVDTMKKTEELRKFVSDKINQSAWQVVMQFVAGLLDPDAAGEMSAVKMFTELLPMATSKTNEKELMNVAWNYAVEEPTTLTCWPTDGDKDLALRICNCLYDLELEQQSAVTSKIEEIGFNAVDFSGCNLAPVDCAALVHFLKNAGTILLTLERNEISWLGCMEVQKWVDQSDSSKCVFKLRSLNLSRNEIGCKGAQQLGDALKHQHCTLTKLQLSYNRIDEKGAKTICDALKENSCKLTTLDLKGNNIGEKGAKYLAIALKNKHCKLTELHLYGNDIRNNGAALLSDALRDENCRLTLLDIGDCKIGNKGLFSLRDALEDVNCKLTVLRLPSNKAKITGATYISHALEDVNCKLTELEFAGNDIGDNGVGHLSRALKVANCKLTVLGLSGNSIGLDGAQQLCDALKDGNCKLTVLDLGRNNVGEYGAAYLADTLKNVSCELIKLDLAFNNVGERGAAHLADALQSVECKLTELNLKANDIGDKGAEHLTDALKERNCKLTVLILERNNLKDQGAAHISEALKNVNCKLIELNLSANCIGDEGAEKLLEAFKNENRTLTEYNVEGNNIREEQLAR</sequence>
<keyword evidence="3" id="KW-0547">Nucleotide-binding</keyword>
<feature type="transmembrane region" description="Helical" evidence="5">
    <location>
        <begin position="83"/>
        <end position="105"/>
    </location>
</feature>
<evidence type="ECO:0000259" key="6">
    <source>
        <dbReference type="PROSITE" id="PS50837"/>
    </source>
</evidence>
<feature type="transmembrane region" description="Helical" evidence="5">
    <location>
        <begin position="207"/>
        <end position="231"/>
    </location>
</feature>
<evidence type="ECO:0000256" key="1">
    <source>
        <dbReference type="ARBA" id="ARBA00022614"/>
    </source>
</evidence>
<dbReference type="InterPro" id="IPR051261">
    <property type="entry name" value="NLR"/>
</dbReference>
<evidence type="ECO:0000256" key="2">
    <source>
        <dbReference type="ARBA" id="ARBA00022737"/>
    </source>
</evidence>
<dbReference type="InterPro" id="IPR032675">
    <property type="entry name" value="LRR_dom_sf"/>
</dbReference>
<dbReference type="PROSITE" id="PS50837">
    <property type="entry name" value="NACHT"/>
    <property type="match status" value="1"/>
</dbReference>
<gene>
    <name evidence="7" type="ORF">PMEA_00032085</name>
</gene>
<dbReference type="Pfam" id="PF13516">
    <property type="entry name" value="LRR_6"/>
    <property type="match status" value="11"/>
</dbReference>
<feature type="transmembrane region" description="Helical" evidence="5">
    <location>
        <begin position="12"/>
        <end position="38"/>
    </location>
</feature>
<dbReference type="Gene3D" id="1.20.1440.80">
    <property type="entry name" value="Gap junction channel protein cysteine-rich domain"/>
    <property type="match status" value="1"/>
</dbReference>
<dbReference type="Gene3D" id="3.40.50.300">
    <property type="entry name" value="P-loop containing nucleotide triphosphate hydrolases"/>
    <property type="match status" value="1"/>
</dbReference>
<dbReference type="EMBL" id="CALNXJ010000072">
    <property type="protein sequence ID" value="CAH3159697.1"/>
    <property type="molecule type" value="Genomic_DNA"/>
</dbReference>
<keyword evidence="5" id="KW-1133">Transmembrane helix</keyword>
<dbReference type="SUPFAM" id="SSF52047">
    <property type="entry name" value="RNI-like"/>
    <property type="match status" value="2"/>
</dbReference>
<dbReference type="PANTHER" id="PTHR24106">
    <property type="entry name" value="NACHT, LRR AND CARD DOMAINS-CONTAINING"/>
    <property type="match status" value="1"/>
</dbReference>
<dbReference type="InterPro" id="IPR038359">
    <property type="entry name" value="Connexin_N_sf"/>
</dbReference>
<keyword evidence="8" id="KW-1185">Reference proteome</keyword>
<evidence type="ECO:0000256" key="5">
    <source>
        <dbReference type="SAM" id="Phobius"/>
    </source>
</evidence>
<dbReference type="GO" id="GO:0005524">
    <property type="term" value="F:ATP binding"/>
    <property type="evidence" value="ECO:0007669"/>
    <property type="project" value="UniProtKB-KW"/>
</dbReference>
<keyword evidence="5" id="KW-0472">Membrane</keyword>
<dbReference type="SUPFAM" id="SSF52540">
    <property type="entry name" value="P-loop containing nucleoside triphosphate hydrolases"/>
    <property type="match status" value="1"/>
</dbReference>
<proteinExistence type="predicted"/>
<dbReference type="InterPro" id="IPR027417">
    <property type="entry name" value="P-loop_NTPase"/>
</dbReference>
<comment type="caution">
    <text evidence="7">The sequence shown here is derived from an EMBL/GenBank/DDBJ whole genome shotgun (WGS) entry which is preliminary data.</text>
</comment>